<dbReference type="Proteomes" id="UP001596106">
    <property type="component" value="Unassembled WGS sequence"/>
</dbReference>
<accession>A0ABW0I6F7</accession>
<dbReference type="EMBL" id="JBHSMA010000001">
    <property type="protein sequence ID" value="MFC5408203.1"/>
    <property type="molecule type" value="Genomic_DNA"/>
</dbReference>
<evidence type="ECO:0000313" key="1">
    <source>
        <dbReference type="EMBL" id="MFC5408203.1"/>
    </source>
</evidence>
<name>A0ABW0I6F7_9BACT</name>
<reference evidence="2" key="1">
    <citation type="journal article" date="2019" name="Int. J. Syst. Evol. Microbiol.">
        <title>The Global Catalogue of Microorganisms (GCM) 10K type strain sequencing project: providing services to taxonomists for standard genome sequencing and annotation.</title>
        <authorList>
            <consortium name="The Broad Institute Genomics Platform"/>
            <consortium name="The Broad Institute Genome Sequencing Center for Infectious Disease"/>
            <person name="Wu L."/>
            <person name="Ma J."/>
        </authorList>
    </citation>
    <scope>NUCLEOTIDE SEQUENCE [LARGE SCALE GENOMIC DNA]</scope>
    <source>
        <strain evidence="2">CCUG 55250</strain>
    </source>
</reference>
<proteinExistence type="predicted"/>
<evidence type="ECO:0000313" key="2">
    <source>
        <dbReference type="Proteomes" id="UP001596106"/>
    </source>
</evidence>
<dbReference type="RefSeq" id="WP_379840888.1">
    <property type="nucleotide sequence ID" value="NZ_JBHSMA010000001.1"/>
</dbReference>
<comment type="caution">
    <text evidence="1">The sequence shown here is derived from an EMBL/GenBank/DDBJ whole genome shotgun (WGS) entry which is preliminary data.</text>
</comment>
<evidence type="ECO:0008006" key="3">
    <source>
        <dbReference type="Google" id="ProtNLM"/>
    </source>
</evidence>
<sequence>MRIGILVRYVVLLFSILVYIGSCSSEVRNTAVREGLIDDEYRFGDLYRLATLSQFKSRQTPCPPAYPADGPRKPVHLYFIGDSFTEPQRLGLQDLPVEYFHRTKWDTYDRIQLDTSKTNVLVIETVERHFRDQFGKYIHELTVVSDTTQPVPKPKKTWTWQSATHELESLFSRDAVEGRLESILFFSDWALWFKEMKARLTLDWFDRVNPKTSLSPDKQHLLYYFDTDTSLHNSSFKPLPDSLLNRYIDTINVVANRYRNLGFDQVYVSIIPNKTSIYAPDMGPLPYNHLIERVQQSPRLAVPTIDIYTPYKASKIPLYESSDAHWNCDGRLIWMREVAKKLETLPDPPKPAASQPVSAE</sequence>
<keyword evidence="2" id="KW-1185">Reference proteome</keyword>
<protein>
    <recommendedName>
        <fullName evidence="3">AlgX/AlgJ SGNH hydrolase-like domain-containing protein</fullName>
    </recommendedName>
</protein>
<organism evidence="1 2">
    <name type="scientific">Larkinella bovis</name>
    <dbReference type="NCBI Taxonomy" id="683041"/>
    <lineage>
        <taxon>Bacteria</taxon>
        <taxon>Pseudomonadati</taxon>
        <taxon>Bacteroidota</taxon>
        <taxon>Cytophagia</taxon>
        <taxon>Cytophagales</taxon>
        <taxon>Spirosomataceae</taxon>
        <taxon>Larkinella</taxon>
    </lineage>
</organism>
<gene>
    <name evidence="1" type="ORF">ACFPMF_02700</name>
</gene>